<accession>A0A3M0CI24</accession>
<dbReference type="InterPro" id="IPR006620">
    <property type="entry name" value="Pro_4_hyd_alph"/>
</dbReference>
<evidence type="ECO:0000256" key="4">
    <source>
        <dbReference type="ARBA" id="ARBA00022964"/>
    </source>
</evidence>
<keyword evidence="3" id="KW-0847">Vitamin C</keyword>
<comment type="cofactor">
    <cofactor evidence="1">
        <name>L-ascorbate</name>
        <dbReference type="ChEBI" id="CHEBI:38290"/>
    </cofactor>
</comment>
<evidence type="ECO:0000313" key="9">
    <source>
        <dbReference type="Proteomes" id="UP000271227"/>
    </source>
</evidence>
<evidence type="ECO:0000313" key="8">
    <source>
        <dbReference type="EMBL" id="RMB08160.1"/>
    </source>
</evidence>
<evidence type="ECO:0000256" key="5">
    <source>
        <dbReference type="ARBA" id="ARBA00023002"/>
    </source>
</evidence>
<dbReference type="AlphaFoldDB" id="A0A3M0CI24"/>
<dbReference type="EMBL" id="REFR01000011">
    <property type="protein sequence ID" value="RMB08160.1"/>
    <property type="molecule type" value="Genomic_DNA"/>
</dbReference>
<dbReference type="Pfam" id="PF13640">
    <property type="entry name" value="2OG-FeII_Oxy_3"/>
    <property type="match status" value="1"/>
</dbReference>
<evidence type="ECO:0000256" key="6">
    <source>
        <dbReference type="ARBA" id="ARBA00023004"/>
    </source>
</evidence>
<gene>
    <name evidence="8" type="ORF">BXY39_2256</name>
</gene>
<reference evidence="8 9" key="1">
    <citation type="submission" date="2018-10" db="EMBL/GenBank/DDBJ databases">
        <title>Genomic Encyclopedia of Archaeal and Bacterial Type Strains, Phase II (KMG-II): from individual species to whole genera.</title>
        <authorList>
            <person name="Goeker M."/>
        </authorList>
    </citation>
    <scope>NUCLEOTIDE SEQUENCE [LARGE SCALE GENOMIC DNA]</scope>
    <source>
        <strain evidence="8 9">DSM 25217</strain>
    </source>
</reference>
<dbReference type="InParanoid" id="A0A3M0CI24"/>
<dbReference type="Gene3D" id="2.60.120.620">
    <property type="entry name" value="q2cbj1_9rhob like domain"/>
    <property type="match status" value="1"/>
</dbReference>
<name>A0A3M0CI24_9PROT</name>
<evidence type="ECO:0000256" key="2">
    <source>
        <dbReference type="ARBA" id="ARBA00022723"/>
    </source>
</evidence>
<dbReference type="InterPro" id="IPR005123">
    <property type="entry name" value="Oxoglu/Fe-dep_dioxygenase_dom"/>
</dbReference>
<dbReference type="SMART" id="SM00702">
    <property type="entry name" value="P4Hc"/>
    <property type="match status" value="1"/>
</dbReference>
<keyword evidence="9" id="KW-1185">Reference proteome</keyword>
<keyword evidence="4 8" id="KW-0223">Dioxygenase</keyword>
<organism evidence="8 9">
    <name type="scientific">Eilatimonas milleporae</name>
    <dbReference type="NCBI Taxonomy" id="911205"/>
    <lineage>
        <taxon>Bacteria</taxon>
        <taxon>Pseudomonadati</taxon>
        <taxon>Pseudomonadota</taxon>
        <taxon>Alphaproteobacteria</taxon>
        <taxon>Kordiimonadales</taxon>
        <taxon>Kordiimonadaceae</taxon>
        <taxon>Eilatimonas</taxon>
    </lineage>
</organism>
<dbReference type="GO" id="GO:0051213">
    <property type="term" value="F:dioxygenase activity"/>
    <property type="evidence" value="ECO:0007669"/>
    <property type="project" value="UniProtKB-KW"/>
</dbReference>
<dbReference type="InterPro" id="IPR044862">
    <property type="entry name" value="Pro_4_hyd_alph_FE2OG_OXY"/>
</dbReference>
<dbReference type="GO" id="GO:0016705">
    <property type="term" value="F:oxidoreductase activity, acting on paired donors, with incorporation or reduction of molecular oxygen"/>
    <property type="evidence" value="ECO:0007669"/>
    <property type="project" value="InterPro"/>
</dbReference>
<dbReference type="Proteomes" id="UP000271227">
    <property type="component" value="Unassembled WGS sequence"/>
</dbReference>
<sequence>MSGIGFGERIPNFVRMNAGGQPVMFYDRCCGDPALIVTGTPATLSASAGPLAQLLVEAAAAGLVCFVVVRTGPDGPKTDTPETDSPETGIAALSSLFPDTVCLLADSDGQLSDHLAGRQTDVTLFITGRTLRLLASLPFDGADPAIRRTFAKALAYPHGQPPLLEIPDLLTPAECDMLIGVFDRADPVPSGSHVEKAGKVVLEEDPDAKVRLDVTVPQGPVSEKLMAIMTHRLVPELRYVFSFTPRSSEQFKIVRYDADSGGHFAVHRDNSTPDAVARRFAITLNLNTGAYDGGGLIFPEYGPAPVSPPAGGAVVFSCGLAHRVTPVTRGVRYALISFLHGA</sequence>
<protein>
    <submittedName>
        <fullName evidence="8">Putative 2-oxoglutarate/Fe(II)-dependent dioxygenase YbiX</fullName>
    </submittedName>
</protein>
<dbReference type="GO" id="GO:0031418">
    <property type="term" value="F:L-ascorbic acid binding"/>
    <property type="evidence" value="ECO:0007669"/>
    <property type="project" value="UniProtKB-KW"/>
</dbReference>
<dbReference type="PROSITE" id="PS51471">
    <property type="entry name" value="FE2OG_OXY"/>
    <property type="match status" value="1"/>
</dbReference>
<comment type="caution">
    <text evidence="8">The sequence shown here is derived from an EMBL/GenBank/DDBJ whole genome shotgun (WGS) entry which is preliminary data.</text>
</comment>
<keyword evidence="5" id="KW-0560">Oxidoreductase</keyword>
<proteinExistence type="predicted"/>
<feature type="domain" description="Fe2OG dioxygenase" evidence="7">
    <location>
        <begin position="247"/>
        <end position="341"/>
    </location>
</feature>
<keyword evidence="2" id="KW-0479">Metal-binding</keyword>
<dbReference type="GO" id="GO:0005506">
    <property type="term" value="F:iron ion binding"/>
    <property type="evidence" value="ECO:0007669"/>
    <property type="project" value="InterPro"/>
</dbReference>
<evidence type="ECO:0000256" key="3">
    <source>
        <dbReference type="ARBA" id="ARBA00022896"/>
    </source>
</evidence>
<evidence type="ECO:0000256" key="1">
    <source>
        <dbReference type="ARBA" id="ARBA00001961"/>
    </source>
</evidence>
<keyword evidence="6" id="KW-0408">Iron</keyword>
<evidence type="ECO:0000259" key="7">
    <source>
        <dbReference type="PROSITE" id="PS51471"/>
    </source>
</evidence>